<dbReference type="AlphaFoldDB" id="A0A0K1QXP7"/>
<dbReference type="EMBL" id="CP010945">
    <property type="protein sequence ID" value="AKV10526.1"/>
    <property type="molecule type" value="Genomic_DNA"/>
</dbReference>
<dbReference type="GO" id="GO:0016491">
    <property type="term" value="F:oxidoreductase activity"/>
    <property type="evidence" value="ECO:0007669"/>
    <property type="project" value="UniProtKB-KW"/>
</dbReference>
<dbReference type="Pfam" id="PF01568">
    <property type="entry name" value="Molydop_binding"/>
    <property type="match status" value="1"/>
</dbReference>
<dbReference type="Pfam" id="PF00384">
    <property type="entry name" value="Molybdopterin"/>
    <property type="match status" value="1"/>
</dbReference>
<dbReference type="PROSITE" id="PS51669">
    <property type="entry name" value="4FE4S_MOW_BIS_MGD"/>
    <property type="match status" value="1"/>
</dbReference>
<dbReference type="SMART" id="SM00926">
    <property type="entry name" value="Molybdop_Fe4S4"/>
    <property type="match status" value="1"/>
</dbReference>
<organism evidence="7 8">
    <name type="scientific">Pseudomonas fluorescens NCIMB 11764</name>
    <dbReference type="NCBI Taxonomy" id="1221522"/>
    <lineage>
        <taxon>Bacteria</taxon>
        <taxon>Pseudomonadati</taxon>
        <taxon>Pseudomonadota</taxon>
        <taxon>Gammaproteobacteria</taxon>
        <taxon>Pseudomonadales</taxon>
        <taxon>Pseudomonadaceae</taxon>
        <taxon>Pseudomonas</taxon>
    </lineage>
</organism>
<dbReference type="InterPro" id="IPR006656">
    <property type="entry name" value="Mopterin_OxRdtase"/>
</dbReference>
<dbReference type="GO" id="GO:1990204">
    <property type="term" value="C:oxidoreductase complex"/>
    <property type="evidence" value="ECO:0007669"/>
    <property type="project" value="UniProtKB-ARBA"/>
</dbReference>
<dbReference type="SUPFAM" id="SSF53706">
    <property type="entry name" value="Formate dehydrogenase/DMSO reductase, domains 1-3"/>
    <property type="match status" value="1"/>
</dbReference>
<dbReference type="CDD" id="cd02782">
    <property type="entry name" value="MopB_CT_1"/>
    <property type="match status" value="1"/>
</dbReference>
<dbReference type="eggNOG" id="COG0243">
    <property type="taxonomic scope" value="Bacteria"/>
</dbReference>
<dbReference type="GO" id="GO:0043546">
    <property type="term" value="F:molybdopterin cofactor binding"/>
    <property type="evidence" value="ECO:0007669"/>
    <property type="project" value="InterPro"/>
</dbReference>
<evidence type="ECO:0000256" key="2">
    <source>
        <dbReference type="ARBA" id="ARBA00022723"/>
    </source>
</evidence>
<dbReference type="OrthoDB" id="9815647at2"/>
<keyword evidence="4" id="KW-0408">Iron</keyword>
<evidence type="ECO:0000256" key="4">
    <source>
        <dbReference type="ARBA" id="ARBA00023004"/>
    </source>
</evidence>
<dbReference type="Gene3D" id="3.40.50.740">
    <property type="match status" value="1"/>
</dbReference>
<dbReference type="InterPro" id="IPR006963">
    <property type="entry name" value="Mopterin_OxRdtase_4Fe-4S_dom"/>
</dbReference>
<dbReference type="Gene3D" id="2.40.40.20">
    <property type="match status" value="1"/>
</dbReference>
<dbReference type="PANTHER" id="PTHR43105">
    <property type="entry name" value="RESPIRATORY NITRATE REDUCTASE"/>
    <property type="match status" value="1"/>
</dbReference>
<name>A0A0K1QXP7_PSEFL</name>
<evidence type="ECO:0000313" key="8">
    <source>
        <dbReference type="Proteomes" id="UP000017175"/>
    </source>
</evidence>
<dbReference type="CDD" id="cd02762">
    <property type="entry name" value="MopB_1"/>
    <property type="match status" value="1"/>
</dbReference>
<accession>A0A0K1QXP7</accession>
<keyword evidence="3" id="KW-0560">Oxidoreductase</keyword>
<sequence length="701" mass="75822">MTKTLHHRACHLCEAICGLTIETTEVDGDLRITSIKGDAQDTFSRGHICPKAVALQDIQNDPDRLRQPMLRVGSEWQPVEWEDAFNLVAERLAGIQARHGQNAVAVYQGNPSVHNYGLMTHSNYFLGLLKTRNRFSATSVDQLPHHLTSHLMYGHGLLLPIPDIDHTDFMLILGGNPLASNGSIMTVPDVEKRLKAIQARGGKVVVVDPRRSETAAMADQHLFVRPGGDAALLFGLLNTLFAEGLTRGSHLPVDGLDEVRAAVAGFTAEAMSPLCAVPAEQIRQLARDFAAAPTAVCYGRMGVSTQAFGTLCHWVVQLINLVTGNLDRVGGALCTEPAVDLVASTSGGHFNLWQSRVSGRPEYGGELPVSALAEEMLTEGEGQVRALITVAGNPVLSTPNGRQLEQALDGLEFMVSVDLYINETTRYADLILPSTSALENDHYDTTFNMFAVRNVTRFNRAILARPEGALHDWEIFVGLAKAFAAKTGKELKPTIPPAQMIDRGLRMGLYGDASEHRLSLATLFDHPHGVDLGALKTNLAPRLKTPNQRIQAAPAAILADLARFAALQAPAADELLMIGRRHVRSNNSWMHNYHRLVKGKPRHQLLMHPDDLASRGLSDGQRVRVSSRVGMIEVEVLGSLDMMKGVVSLPHGWGHARPGVQLTIASSQPGSSANDLTDECLLDELSGNAALNGVPVTVAAA</sequence>
<dbReference type="GO" id="GO:0051539">
    <property type="term" value="F:4 iron, 4 sulfur cluster binding"/>
    <property type="evidence" value="ECO:0007669"/>
    <property type="project" value="UniProtKB-KW"/>
</dbReference>
<keyword evidence="2" id="KW-0479">Metal-binding</keyword>
<dbReference type="GO" id="GO:0016020">
    <property type="term" value="C:membrane"/>
    <property type="evidence" value="ECO:0007669"/>
    <property type="project" value="TreeGrafter"/>
</dbReference>
<dbReference type="PANTHER" id="PTHR43105:SF9">
    <property type="entry name" value="NADPH-FE(3+) OXIDOREDUCTASE SUBUNIT ALPHA"/>
    <property type="match status" value="1"/>
</dbReference>
<evidence type="ECO:0000256" key="3">
    <source>
        <dbReference type="ARBA" id="ARBA00023002"/>
    </source>
</evidence>
<evidence type="ECO:0000259" key="6">
    <source>
        <dbReference type="PROSITE" id="PS51669"/>
    </source>
</evidence>
<evidence type="ECO:0000313" key="7">
    <source>
        <dbReference type="EMBL" id="AKV10526.1"/>
    </source>
</evidence>
<dbReference type="GO" id="GO:0046872">
    <property type="term" value="F:metal ion binding"/>
    <property type="evidence" value="ECO:0007669"/>
    <property type="project" value="UniProtKB-KW"/>
</dbReference>
<dbReference type="Proteomes" id="UP000017175">
    <property type="component" value="Chromosome"/>
</dbReference>
<gene>
    <name evidence="7" type="ORF">B723_30635</name>
</gene>
<feature type="domain" description="4Fe-4S Mo/W bis-MGD-type" evidence="6">
    <location>
        <begin position="3"/>
        <end position="63"/>
    </location>
</feature>
<protein>
    <submittedName>
        <fullName evidence="7">Dehydrogenase</fullName>
    </submittedName>
</protein>
<keyword evidence="5" id="KW-0411">Iron-sulfur</keyword>
<dbReference type="GO" id="GO:0045333">
    <property type="term" value="P:cellular respiration"/>
    <property type="evidence" value="ECO:0007669"/>
    <property type="project" value="UniProtKB-ARBA"/>
</dbReference>
<reference evidence="7 8" key="1">
    <citation type="journal article" date="2012" name="J. Bacteriol.">
        <title>Draft genome sequence of the cyanide-utilizing bacterium Pseudomonas fluorescens strain NCIMB 11764.</title>
        <authorList>
            <person name="Vilo C.A."/>
            <person name="Benedik M.J."/>
            <person name="Kunz D.A."/>
            <person name="Dong Q."/>
        </authorList>
    </citation>
    <scope>NUCLEOTIDE SEQUENCE [LARGE SCALE GENOMIC DNA]</scope>
    <source>
        <strain evidence="7 8">NCIMB 11764</strain>
    </source>
</reference>
<dbReference type="Gene3D" id="2.20.25.90">
    <property type="entry name" value="ADC-like domains"/>
    <property type="match status" value="1"/>
</dbReference>
<evidence type="ECO:0000256" key="1">
    <source>
        <dbReference type="ARBA" id="ARBA00022485"/>
    </source>
</evidence>
<dbReference type="InterPro" id="IPR006657">
    <property type="entry name" value="MoPterin_dinucl-bd_dom"/>
</dbReference>
<evidence type="ECO:0000256" key="5">
    <source>
        <dbReference type="ARBA" id="ARBA00023014"/>
    </source>
</evidence>
<dbReference type="Pfam" id="PF04879">
    <property type="entry name" value="Molybdop_Fe4S4"/>
    <property type="match status" value="1"/>
</dbReference>
<keyword evidence="1" id="KW-0004">4Fe-4S</keyword>
<proteinExistence type="predicted"/>
<dbReference type="InterPro" id="IPR050123">
    <property type="entry name" value="Prok_molybdopt-oxidoreductase"/>
</dbReference>
<dbReference type="RefSeq" id="WP_017340572.1">
    <property type="nucleotide sequence ID" value="NZ_CP010945.1"/>
</dbReference>
<dbReference type="Gene3D" id="3.40.228.10">
    <property type="entry name" value="Dimethylsulfoxide Reductase, domain 2"/>
    <property type="match status" value="1"/>
</dbReference>